<sequence length="146" mass="16572">MKKLIFVACSMFYAAVSVGQDLKETDVPSVVLNTFKQQFPKAMDVEWKLKAALYKVEFEIGKDDHEVWLEKTGKIVKHKEEIKSEQLPKEVVAAITKDYKGYKIHDPKKTDNAGIVTYKVELKNTGSELDVTYDKTGKVISKKADD</sequence>
<dbReference type="Gene3D" id="3.10.450.360">
    <property type="match status" value="1"/>
</dbReference>
<dbReference type="OrthoDB" id="1121502at2"/>
<keyword evidence="3" id="KW-1185">Reference proteome</keyword>
<accession>A0A1H6V7M7</accession>
<dbReference type="STRING" id="408657.SAMN04487995_2994"/>
<dbReference type="InterPro" id="IPR021533">
    <property type="entry name" value="PepSY-like"/>
</dbReference>
<dbReference type="EMBL" id="FNXY01000004">
    <property type="protein sequence ID" value="SEJ00603.1"/>
    <property type="molecule type" value="Genomic_DNA"/>
</dbReference>
<name>A0A1H6V7M7_9BACT</name>
<dbReference type="Pfam" id="PF11396">
    <property type="entry name" value="PepSY_like"/>
    <property type="match status" value="1"/>
</dbReference>
<proteinExistence type="predicted"/>
<feature type="domain" description="Putative beta-lactamase-inhibitor-like PepSY-like" evidence="1">
    <location>
        <begin position="54"/>
        <end position="140"/>
    </location>
</feature>
<evidence type="ECO:0000259" key="1">
    <source>
        <dbReference type="Pfam" id="PF11396"/>
    </source>
</evidence>
<reference evidence="2 3" key="1">
    <citation type="submission" date="2016-10" db="EMBL/GenBank/DDBJ databases">
        <authorList>
            <person name="de Groot N.N."/>
        </authorList>
    </citation>
    <scope>NUCLEOTIDE SEQUENCE [LARGE SCALE GENOMIC DNA]</scope>
    <source>
        <strain evidence="2 3">DSM 19938</strain>
    </source>
</reference>
<dbReference type="RefSeq" id="WP_090336112.1">
    <property type="nucleotide sequence ID" value="NZ_FNXY01000004.1"/>
</dbReference>
<evidence type="ECO:0000313" key="2">
    <source>
        <dbReference type="EMBL" id="SEJ00603.1"/>
    </source>
</evidence>
<organism evidence="2 3">
    <name type="scientific">Dyadobacter koreensis</name>
    <dbReference type="NCBI Taxonomy" id="408657"/>
    <lineage>
        <taxon>Bacteria</taxon>
        <taxon>Pseudomonadati</taxon>
        <taxon>Bacteroidota</taxon>
        <taxon>Cytophagia</taxon>
        <taxon>Cytophagales</taxon>
        <taxon>Spirosomataceae</taxon>
        <taxon>Dyadobacter</taxon>
    </lineage>
</organism>
<dbReference type="SUPFAM" id="SSF160574">
    <property type="entry name" value="BT0923-like"/>
    <property type="match status" value="1"/>
</dbReference>
<dbReference type="Proteomes" id="UP000199532">
    <property type="component" value="Unassembled WGS sequence"/>
</dbReference>
<gene>
    <name evidence="2" type="ORF">SAMN04487995_2994</name>
</gene>
<evidence type="ECO:0000313" key="3">
    <source>
        <dbReference type="Proteomes" id="UP000199532"/>
    </source>
</evidence>
<protein>
    <submittedName>
        <fullName evidence="2">Putative beta-lactamase-inhibitor-like, PepSY-like</fullName>
    </submittedName>
</protein>
<dbReference type="AlphaFoldDB" id="A0A1H6V7M7"/>